<feature type="region of interest" description="Disordered" evidence="1">
    <location>
        <begin position="230"/>
        <end position="297"/>
    </location>
</feature>
<name>A0A9E7ERZ3_9LILI</name>
<dbReference type="EMBL" id="CP097503">
    <property type="protein sequence ID" value="URD81545.1"/>
    <property type="molecule type" value="Genomic_DNA"/>
</dbReference>
<keyword evidence="3" id="KW-1185">Reference proteome</keyword>
<evidence type="ECO:0000313" key="3">
    <source>
        <dbReference type="Proteomes" id="UP001055439"/>
    </source>
</evidence>
<proteinExistence type="predicted"/>
<dbReference type="Proteomes" id="UP001055439">
    <property type="component" value="Chromosome 10"/>
</dbReference>
<dbReference type="AlphaFoldDB" id="A0A9E7ERZ3"/>
<dbReference type="PANTHER" id="PTHR34120:SF2">
    <property type="entry name" value="OS01G0860900 PROTEIN"/>
    <property type="match status" value="1"/>
</dbReference>
<feature type="compositionally biased region" description="Low complexity" evidence="1">
    <location>
        <begin position="272"/>
        <end position="284"/>
    </location>
</feature>
<dbReference type="PANTHER" id="PTHR34120">
    <property type="entry name" value="EXPRESSED PROTEIN"/>
    <property type="match status" value="1"/>
</dbReference>
<gene>
    <name evidence="2" type="ORF">MUK42_05092</name>
</gene>
<reference evidence="2" key="1">
    <citation type="submission" date="2022-05" db="EMBL/GenBank/DDBJ databases">
        <title>The Musa troglodytarum L. genome provides insights into the mechanism of non-climacteric behaviour and enrichment of carotenoids.</title>
        <authorList>
            <person name="Wang J."/>
        </authorList>
    </citation>
    <scope>NUCLEOTIDE SEQUENCE</scope>
    <source>
        <tissue evidence="2">Leaf</tissue>
    </source>
</reference>
<dbReference type="OrthoDB" id="696504at2759"/>
<feature type="compositionally biased region" description="Basic residues" evidence="1">
    <location>
        <begin position="150"/>
        <end position="159"/>
    </location>
</feature>
<evidence type="ECO:0000313" key="2">
    <source>
        <dbReference type="EMBL" id="URD81545.1"/>
    </source>
</evidence>
<feature type="compositionally biased region" description="Basic and acidic residues" evidence="1">
    <location>
        <begin position="181"/>
        <end position="194"/>
    </location>
</feature>
<protein>
    <submittedName>
        <fullName evidence="2">Uncharacterized protein</fullName>
    </submittedName>
</protein>
<accession>A0A9E7ERZ3</accession>
<organism evidence="2 3">
    <name type="scientific">Musa troglodytarum</name>
    <name type="common">fe'i banana</name>
    <dbReference type="NCBI Taxonomy" id="320322"/>
    <lineage>
        <taxon>Eukaryota</taxon>
        <taxon>Viridiplantae</taxon>
        <taxon>Streptophyta</taxon>
        <taxon>Embryophyta</taxon>
        <taxon>Tracheophyta</taxon>
        <taxon>Spermatophyta</taxon>
        <taxon>Magnoliopsida</taxon>
        <taxon>Liliopsida</taxon>
        <taxon>Zingiberales</taxon>
        <taxon>Musaceae</taxon>
        <taxon>Musa</taxon>
    </lineage>
</organism>
<evidence type="ECO:0000256" key="1">
    <source>
        <dbReference type="SAM" id="MobiDB-lite"/>
    </source>
</evidence>
<feature type="compositionally biased region" description="Polar residues" evidence="1">
    <location>
        <begin position="95"/>
        <end position="106"/>
    </location>
</feature>
<sequence length="297" mass="31619">MASIPSPGNASSSSLKLSSTLLGPLHRLSSRFLLLSLSCSHPMPQGACDTRTPPPRPEEEEEHDPRLPRESFEVPVGRSGGGFSYRIYDREESTKGQTNPKSGQGDSKSRSSYERFSAPRKPPIIGLPAKVQTSGYGGRCIRPSTQGRIFPKKGGRGGGRKSAVPEREPGSPKVSCFGKVGSERERARARRQPEQQRGPVVEPEVRGCCAGFMAILGLGRGGGRRVPEVLVEKSSSPPRRSILEKTVNKASREATTAPYPAGPGSGPGGGMRRFSSGRRAASWGEEAELGAATVGKD</sequence>
<feature type="compositionally biased region" description="Basic and acidic residues" evidence="1">
    <location>
        <begin position="241"/>
        <end position="252"/>
    </location>
</feature>
<feature type="compositionally biased region" description="Basic and acidic residues" evidence="1">
    <location>
        <begin position="63"/>
        <end position="72"/>
    </location>
</feature>
<feature type="region of interest" description="Disordered" evidence="1">
    <location>
        <begin position="39"/>
        <end position="202"/>
    </location>
</feature>